<dbReference type="Gene3D" id="3.30.70.330">
    <property type="match status" value="2"/>
</dbReference>
<dbReference type="InterPro" id="IPR035979">
    <property type="entry name" value="RBD_domain_sf"/>
</dbReference>
<evidence type="ECO:0000256" key="2">
    <source>
        <dbReference type="ARBA" id="ARBA00022884"/>
    </source>
</evidence>
<name>A0A0L7KS80_OPEBR</name>
<dbReference type="SUPFAM" id="SSF54928">
    <property type="entry name" value="RNA-binding domain, RBD"/>
    <property type="match status" value="2"/>
</dbReference>
<sequence length="366" mass="39544">MYEVTWCQGISILEFFTTGDEPVQVLDGTEGVLFVRRADGRATGDAFVLFSKEDDAPKALSRHRKLIGARYIELFRSTTAEVQQVLNRSLETRTSQNSTPAAAPAPSEGLLPVALVPQHVITSGTAKDCVRLRGLPYEAQNSSPAAAPAPSEGLLPVALVPQHVITSGTAKDCMRLRGLPYEAQVEHILTFLDEFAKNIVVQGVHMVYNAQGHPSGEAFIQMDTSLRPPMLPMLPTYASLRSPSPQQYTLPQLQSMLPTKRSYDRAFTPDGTPAKRQYTVPQQMSMTPMSLPVLSYGTSAPIFSYANTSPMLSTYANSYSLPTAVPTALPAGYGAALSAAMPGSMASMGSPFPLSMFPTYPYYPGV</sequence>
<evidence type="ECO:0000313" key="3">
    <source>
        <dbReference type="EMBL" id="KOB66127.1"/>
    </source>
</evidence>
<keyword evidence="4" id="KW-1185">Reference proteome</keyword>
<dbReference type="PANTHER" id="PTHR13976">
    <property type="entry name" value="HETEROGENEOUS NUCLEAR RIBONUCLEOPROTEIN-RELATED"/>
    <property type="match status" value="1"/>
</dbReference>
<evidence type="ECO:0000256" key="1">
    <source>
        <dbReference type="ARBA" id="ARBA00022737"/>
    </source>
</evidence>
<dbReference type="STRING" id="104452.A0A0L7KS80"/>
<dbReference type="InterPro" id="IPR050666">
    <property type="entry name" value="ESRP"/>
</dbReference>
<keyword evidence="1" id="KW-0677">Repeat</keyword>
<dbReference type="Proteomes" id="UP000037510">
    <property type="component" value="Unassembled WGS sequence"/>
</dbReference>
<proteinExistence type="predicted"/>
<organism evidence="3 4">
    <name type="scientific">Operophtera brumata</name>
    <name type="common">Winter moth</name>
    <name type="synonym">Phalaena brumata</name>
    <dbReference type="NCBI Taxonomy" id="104452"/>
    <lineage>
        <taxon>Eukaryota</taxon>
        <taxon>Metazoa</taxon>
        <taxon>Ecdysozoa</taxon>
        <taxon>Arthropoda</taxon>
        <taxon>Hexapoda</taxon>
        <taxon>Insecta</taxon>
        <taxon>Pterygota</taxon>
        <taxon>Neoptera</taxon>
        <taxon>Endopterygota</taxon>
        <taxon>Lepidoptera</taxon>
        <taxon>Glossata</taxon>
        <taxon>Ditrysia</taxon>
        <taxon>Geometroidea</taxon>
        <taxon>Geometridae</taxon>
        <taxon>Larentiinae</taxon>
        <taxon>Operophtera</taxon>
    </lineage>
</organism>
<dbReference type="InterPro" id="IPR012677">
    <property type="entry name" value="Nucleotide-bd_a/b_plait_sf"/>
</dbReference>
<protein>
    <submittedName>
        <fullName evidence="3">Fusilli</fullName>
    </submittedName>
</protein>
<gene>
    <name evidence="3" type="ORF">OBRU01_21713</name>
</gene>
<accession>A0A0L7KS80</accession>
<reference evidence="3 4" key="1">
    <citation type="journal article" date="2015" name="Genome Biol. Evol.">
        <title>The genome of winter moth (Operophtera brumata) provides a genomic perspective on sexual dimorphism and phenology.</title>
        <authorList>
            <person name="Derks M.F."/>
            <person name="Smit S."/>
            <person name="Salis L."/>
            <person name="Schijlen E."/>
            <person name="Bossers A."/>
            <person name="Mateman C."/>
            <person name="Pijl A.S."/>
            <person name="de Ridder D."/>
            <person name="Groenen M.A."/>
            <person name="Visser M.E."/>
            <person name="Megens H.J."/>
        </authorList>
    </citation>
    <scope>NUCLEOTIDE SEQUENCE [LARGE SCALE GENOMIC DNA]</scope>
    <source>
        <strain evidence="3">WM2013NL</strain>
        <tissue evidence="3">Head and thorax</tissue>
    </source>
</reference>
<dbReference type="EMBL" id="JTDY01006298">
    <property type="protein sequence ID" value="KOB66127.1"/>
    <property type="molecule type" value="Genomic_DNA"/>
</dbReference>
<dbReference type="AlphaFoldDB" id="A0A0L7KS80"/>
<dbReference type="GO" id="GO:0003723">
    <property type="term" value="F:RNA binding"/>
    <property type="evidence" value="ECO:0007669"/>
    <property type="project" value="UniProtKB-KW"/>
</dbReference>
<keyword evidence="2" id="KW-0694">RNA-binding</keyword>
<evidence type="ECO:0000313" key="4">
    <source>
        <dbReference type="Proteomes" id="UP000037510"/>
    </source>
</evidence>
<comment type="caution">
    <text evidence="3">The sequence shown here is derived from an EMBL/GenBank/DDBJ whole genome shotgun (WGS) entry which is preliminary data.</text>
</comment>